<proteinExistence type="predicted"/>
<evidence type="ECO:0000313" key="2">
    <source>
        <dbReference type="Proteomes" id="UP001187192"/>
    </source>
</evidence>
<dbReference type="EMBL" id="BTGU01000003">
    <property type="protein sequence ID" value="GMN32769.1"/>
    <property type="molecule type" value="Genomic_DNA"/>
</dbReference>
<dbReference type="AlphaFoldDB" id="A0AA88DBG0"/>
<comment type="caution">
    <text evidence="1">The sequence shown here is derived from an EMBL/GenBank/DDBJ whole genome shotgun (WGS) entry which is preliminary data.</text>
</comment>
<dbReference type="Proteomes" id="UP001187192">
    <property type="component" value="Unassembled WGS sequence"/>
</dbReference>
<evidence type="ECO:0000313" key="1">
    <source>
        <dbReference type="EMBL" id="GMN32769.1"/>
    </source>
</evidence>
<name>A0AA88DBG0_FICCA</name>
<accession>A0AA88DBG0</accession>
<reference evidence="1" key="1">
    <citation type="submission" date="2023-07" db="EMBL/GenBank/DDBJ databases">
        <title>draft genome sequence of fig (Ficus carica).</title>
        <authorList>
            <person name="Takahashi T."/>
            <person name="Nishimura K."/>
        </authorList>
    </citation>
    <scope>NUCLEOTIDE SEQUENCE</scope>
</reference>
<sequence length="81" mass="8735">MRAHLRFGPSDQRGEGQISSSAPLALACASKAACWPTQGMSYPVRAPTNASPPHVPLFPPASRLHLSPWGSRLLRVRCSSR</sequence>
<organism evidence="1 2">
    <name type="scientific">Ficus carica</name>
    <name type="common">Common fig</name>
    <dbReference type="NCBI Taxonomy" id="3494"/>
    <lineage>
        <taxon>Eukaryota</taxon>
        <taxon>Viridiplantae</taxon>
        <taxon>Streptophyta</taxon>
        <taxon>Embryophyta</taxon>
        <taxon>Tracheophyta</taxon>
        <taxon>Spermatophyta</taxon>
        <taxon>Magnoliopsida</taxon>
        <taxon>eudicotyledons</taxon>
        <taxon>Gunneridae</taxon>
        <taxon>Pentapetalae</taxon>
        <taxon>rosids</taxon>
        <taxon>fabids</taxon>
        <taxon>Rosales</taxon>
        <taxon>Moraceae</taxon>
        <taxon>Ficeae</taxon>
        <taxon>Ficus</taxon>
    </lineage>
</organism>
<dbReference type="PROSITE" id="PS51257">
    <property type="entry name" value="PROKAR_LIPOPROTEIN"/>
    <property type="match status" value="1"/>
</dbReference>
<protein>
    <submittedName>
        <fullName evidence="1">Uncharacterized protein</fullName>
    </submittedName>
</protein>
<keyword evidence="2" id="KW-1185">Reference proteome</keyword>
<gene>
    <name evidence="1" type="ORF">TIFTF001_003847</name>
</gene>